<comment type="caution">
    <text evidence="1">The sequence shown here is derived from an EMBL/GenBank/DDBJ whole genome shotgun (WGS) entry which is preliminary data.</text>
</comment>
<sequence>MEQNNLLLENKFFGVAMHSRVRKIKQEMEKINLRLLEQPEINRVLQEIPGRQQRSRSPLGLKPVIRPISLGN</sequence>
<accession>A0AAV3P9H7</accession>
<keyword evidence="2" id="KW-1185">Reference proteome</keyword>
<evidence type="ECO:0000313" key="1">
    <source>
        <dbReference type="EMBL" id="GAA0147737.1"/>
    </source>
</evidence>
<dbReference type="PANTHER" id="PTHR34780:SF2">
    <property type="entry name" value="GENOME ASSEMBLY, CHROMOSOME: A02"/>
    <property type="match status" value="1"/>
</dbReference>
<dbReference type="Proteomes" id="UP001454036">
    <property type="component" value="Unassembled WGS sequence"/>
</dbReference>
<dbReference type="EMBL" id="BAABME010016856">
    <property type="protein sequence ID" value="GAA0147737.1"/>
    <property type="molecule type" value="Genomic_DNA"/>
</dbReference>
<organism evidence="1 2">
    <name type="scientific">Lithospermum erythrorhizon</name>
    <name type="common">Purple gromwell</name>
    <name type="synonym">Lithospermum officinale var. erythrorhizon</name>
    <dbReference type="NCBI Taxonomy" id="34254"/>
    <lineage>
        <taxon>Eukaryota</taxon>
        <taxon>Viridiplantae</taxon>
        <taxon>Streptophyta</taxon>
        <taxon>Embryophyta</taxon>
        <taxon>Tracheophyta</taxon>
        <taxon>Spermatophyta</taxon>
        <taxon>Magnoliopsida</taxon>
        <taxon>eudicotyledons</taxon>
        <taxon>Gunneridae</taxon>
        <taxon>Pentapetalae</taxon>
        <taxon>asterids</taxon>
        <taxon>lamiids</taxon>
        <taxon>Boraginales</taxon>
        <taxon>Boraginaceae</taxon>
        <taxon>Boraginoideae</taxon>
        <taxon>Lithospermeae</taxon>
        <taxon>Lithospermum</taxon>
    </lineage>
</organism>
<dbReference type="PANTHER" id="PTHR34780">
    <property type="entry name" value="OS08G0427800 PROTEIN"/>
    <property type="match status" value="1"/>
</dbReference>
<gene>
    <name evidence="1" type="ORF">LIER_36575</name>
</gene>
<proteinExistence type="predicted"/>
<evidence type="ECO:0000313" key="2">
    <source>
        <dbReference type="Proteomes" id="UP001454036"/>
    </source>
</evidence>
<name>A0AAV3P9H7_LITER</name>
<dbReference type="AlphaFoldDB" id="A0AAV3P9H7"/>
<reference evidence="1 2" key="1">
    <citation type="submission" date="2024-01" db="EMBL/GenBank/DDBJ databases">
        <title>The complete chloroplast genome sequence of Lithospermum erythrorhizon: insights into the phylogenetic relationship among Boraginaceae species and the maternal lineages of purple gromwells.</title>
        <authorList>
            <person name="Okada T."/>
            <person name="Watanabe K."/>
        </authorList>
    </citation>
    <scope>NUCLEOTIDE SEQUENCE [LARGE SCALE GENOMIC DNA]</scope>
</reference>
<protein>
    <submittedName>
        <fullName evidence="1">Uncharacterized protein</fullName>
    </submittedName>
</protein>